<organism evidence="3 4">
    <name type="scientific">Asparagus officinalis</name>
    <name type="common">Garden asparagus</name>
    <dbReference type="NCBI Taxonomy" id="4686"/>
    <lineage>
        <taxon>Eukaryota</taxon>
        <taxon>Viridiplantae</taxon>
        <taxon>Streptophyta</taxon>
        <taxon>Embryophyta</taxon>
        <taxon>Tracheophyta</taxon>
        <taxon>Spermatophyta</taxon>
        <taxon>Magnoliopsida</taxon>
        <taxon>Liliopsida</taxon>
        <taxon>Asparagales</taxon>
        <taxon>Asparagaceae</taxon>
        <taxon>Asparagoideae</taxon>
        <taxon>Asparagus</taxon>
    </lineage>
</organism>
<dbReference type="AlphaFoldDB" id="A0A5P1F0C3"/>
<dbReference type="Pfam" id="PF07000">
    <property type="entry name" value="DUF1308"/>
    <property type="match status" value="1"/>
</dbReference>
<accession>A0A5P1F0C3</accession>
<sequence length="239" mass="25509">MGDDNRSAKLLQYSREREEQGENNAEINLREKLADENKKLWVVAAPPIFTRFSTFGVGVISQAFIGHIGPTEPAAYALVGTVVLRLANGLVVPDNPSERVAVLPTTRKIASKNKIVFGTGDYWHAPTLTANMGFVRAISQTVDSGAGVMVAEAEEDEVEVEVVLKAGVVVEEDAVLVEVVVEEGVVEVAVVAVEVFKRILKAYATKLYSRLPKGGSGLVAAATGTNGQIKVPSEYLTGS</sequence>
<dbReference type="PANTHER" id="PTHR13379">
    <property type="entry name" value="UNCHARACTERIZED DUF1308"/>
    <property type="match status" value="1"/>
</dbReference>
<dbReference type="Gramene" id="ONK71795">
    <property type="protein sequence ID" value="ONK71795"/>
    <property type="gene ID" value="A4U43_C04F12460"/>
</dbReference>
<keyword evidence="4" id="KW-1185">Reference proteome</keyword>
<dbReference type="InterPro" id="IPR010733">
    <property type="entry name" value="DUF1308"/>
</dbReference>
<protein>
    <recommendedName>
        <fullName evidence="2">DUF1308 domain-containing protein</fullName>
    </recommendedName>
</protein>
<dbReference type="Proteomes" id="UP000243459">
    <property type="component" value="Chromosome 4"/>
</dbReference>
<gene>
    <name evidence="3" type="ORF">A4U43_C04F12460</name>
</gene>
<evidence type="ECO:0000313" key="3">
    <source>
        <dbReference type="EMBL" id="ONK71795.1"/>
    </source>
</evidence>
<reference evidence="4" key="1">
    <citation type="journal article" date="2017" name="Nat. Commun.">
        <title>The asparagus genome sheds light on the origin and evolution of a young Y chromosome.</title>
        <authorList>
            <person name="Harkess A."/>
            <person name="Zhou J."/>
            <person name="Xu C."/>
            <person name="Bowers J.E."/>
            <person name="Van der Hulst R."/>
            <person name="Ayyampalayam S."/>
            <person name="Mercati F."/>
            <person name="Riccardi P."/>
            <person name="McKain M.R."/>
            <person name="Kakrana A."/>
            <person name="Tang H."/>
            <person name="Ray J."/>
            <person name="Groenendijk J."/>
            <person name="Arikit S."/>
            <person name="Mathioni S.M."/>
            <person name="Nakano M."/>
            <person name="Shan H."/>
            <person name="Telgmann-Rauber A."/>
            <person name="Kanno A."/>
            <person name="Yue Z."/>
            <person name="Chen H."/>
            <person name="Li W."/>
            <person name="Chen Y."/>
            <person name="Xu X."/>
            <person name="Zhang Y."/>
            <person name="Luo S."/>
            <person name="Chen H."/>
            <person name="Gao J."/>
            <person name="Mao Z."/>
            <person name="Pires J.C."/>
            <person name="Luo M."/>
            <person name="Kudrna D."/>
            <person name="Wing R.A."/>
            <person name="Meyers B.C."/>
            <person name="Yi K."/>
            <person name="Kong H."/>
            <person name="Lavrijsen P."/>
            <person name="Sunseri F."/>
            <person name="Falavigna A."/>
            <person name="Ye Y."/>
            <person name="Leebens-Mack J.H."/>
            <person name="Chen G."/>
        </authorList>
    </citation>
    <scope>NUCLEOTIDE SEQUENCE [LARGE SCALE GENOMIC DNA]</scope>
    <source>
        <strain evidence="4">cv. DH0086</strain>
    </source>
</reference>
<dbReference type="PANTHER" id="PTHR13379:SF0">
    <property type="entry name" value="UPF0415 PROTEIN C7ORF25"/>
    <property type="match status" value="1"/>
</dbReference>
<evidence type="ECO:0000256" key="1">
    <source>
        <dbReference type="SAM" id="MobiDB-lite"/>
    </source>
</evidence>
<evidence type="ECO:0000259" key="2">
    <source>
        <dbReference type="Pfam" id="PF07000"/>
    </source>
</evidence>
<dbReference type="EMBL" id="CM007384">
    <property type="protein sequence ID" value="ONK71795.1"/>
    <property type="molecule type" value="Genomic_DNA"/>
</dbReference>
<feature type="domain" description="DUF1308" evidence="2">
    <location>
        <begin position="91"/>
        <end position="139"/>
    </location>
</feature>
<name>A0A5P1F0C3_ASPOF</name>
<evidence type="ECO:0000313" key="4">
    <source>
        <dbReference type="Proteomes" id="UP000243459"/>
    </source>
</evidence>
<feature type="region of interest" description="Disordered" evidence="1">
    <location>
        <begin position="1"/>
        <end position="23"/>
    </location>
</feature>
<proteinExistence type="predicted"/>